<dbReference type="AlphaFoldDB" id="A0A562VBI0"/>
<feature type="domain" description="PPM-type phosphatase" evidence="1">
    <location>
        <begin position="85"/>
        <end position="322"/>
    </location>
</feature>
<protein>
    <submittedName>
        <fullName evidence="2">Serine/threonine protein phosphatase PrpC</fullName>
    </submittedName>
</protein>
<dbReference type="Gene3D" id="3.60.40.10">
    <property type="entry name" value="PPM-type phosphatase domain"/>
    <property type="match status" value="1"/>
</dbReference>
<dbReference type="OrthoDB" id="9801841at2"/>
<organism evidence="2 3">
    <name type="scientific">Stackebrandtia albiflava</name>
    <dbReference type="NCBI Taxonomy" id="406432"/>
    <lineage>
        <taxon>Bacteria</taxon>
        <taxon>Bacillati</taxon>
        <taxon>Actinomycetota</taxon>
        <taxon>Actinomycetes</taxon>
        <taxon>Glycomycetales</taxon>
        <taxon>Glycomycetaceae</taxon>
        <taxon>Stackebrandtia</taxon>
    </lineage>
</organism>
<dbReference type="EMBL" id="VLLL01000005">
    <property type="protein sequence ID" value="TWJ15171.1"/>
    <property type="molecule type" value="Genomic_DNA"/>
</dbReference>
<evidence type="ECO:0000259" key="1">
    <source>
        <dbReference type="PROSITE" id="PS51746"/>
    </source>
</evidence>
<keyword evidence="3" id="KW-1185">Reference proteome</keyword>
<name>A0A562VBI0_9ACTN</name>
<dbReference type="SMART" id="SM00332">
    <property type="entry name" value="PP2Cc"/>
    <property type="match status" value="1"/>
</dbReference>
<dbReference type="InterPro" id="IPR036457">
    <property type="entry name" value="PPM-type-like_dom_sf"/>
</dbReference>
<comment type="caution">
    <text evidence="2">The sequence shown here is derived from an EMBL/GenBank/DDBJ whole genome shotgun (WGS) entry which is preliminary data.</text>
</comment>
<reference evidence="2 3" key="1">
    <citation type="journal article" date="2013" name="Stand. Genomic Sci.">
        <title>Genomic Encyclopedia of Type Strains, Phase I: The one thousand microbial genomes (KMG-I) project.</title>
        <authorList>
            <person name="Kyrpides N.C."/>
            <person name="Woyke T."/>
            <person name="Eisen J.A."/>
            <person name="Garrity G."/>
            <person name="Lilburn T.G."/>
            <person name="Beck B.J."/>
            <person name="Whitman W.B."/>
            <person name="Hugenholtz P."/>
            <person name="Klenk H.P."/>
        </authorList>
    </citation>
    <scope>NUCLEOTIDE SEQUENCE [LARGE SCALE GENOMIC DNA]</scope>
    <source>
        <strain evidence="2 3">DSM 45044</strain>
    </source>
</reference>
<sequence length="336" mass="35025">MTNPTAPLHCPVCAEAADPSHRICEACGADLHTPPSHRGHWLSSAAPPTPCTDCGHPEFDPHGYCRQCGARQTRTSDRVELDMATIGAATDYGKRHHYNQDALAIGRHHGTTVAVVCDGVSSSTFGELAALAAAEAGIAETLDALTNGHDTGNAAHRGVTAAAHAAAQAGTAHPDNPPSCTFVSAVVDTDHIQLTWVGDSRAYWIQDGHATCLTVDDSTIGRLAAMNVPADDERYHSPYAAALLAWLGADAPPLEPNMRAIAPTGPGTLVVCSDGLSGYFDTDDRLATLIGTAPPVKAAAELTEWAREQGGRDNISVIVAQFPPEPATAPTQETPA</sequence>
<dbReference type="RefSeq" id="WP_147133430.1">
    <property type="nucleotide sequence ID" value="NZ_BAABIJ010000001.1"/>
</dbReference>
<gene>
    <name evidence="2" type="ORF">LX16_0871</name>
</gene>
<dbReference type="Pfam" id="PF13672">
    <property type="entry name" value="PP2C_2"/>
    <property type="match status" value="1"/>
</dbReference>
<dbReference type="SUPFAM" id="SSF81606">
    <property type="entry name" value="PP2C-like"/>
    <property type="match status" value="1"/>
</dbReference>
<accession>A0A562VBI0</accession>
<proteinExistence type="predicted"/>
<dbReference type="Proteomes" id="UP000321617">
    <property type="component" value="Unassembled WGS sequence"/>
</dbReference>
<dbReference type="PROSITE" id="PS51746">
    <property type="entry name" value="PPM_2"/>
    <property type="match status" value="1"/>
</dbReference>
<evidence type="ECO:0000313" key="3">
    <source>
        <dbReference type="Proteomes" id="UP000321617"/>
    </source>
</evidence>
<evidence type="ECO:0000313" key="2">
    <source>
        <dbReference type="EMBL" id="TWJ15171.1"/>
    </source>
</evidence>
<dbReference type="InterPro" id="IPR001932">
    <property type="entry name" value="PPM-type_phosphatase-like_dom"/>
</dbReference>